<dbReference type="UniPathway" id="UPA00253">
    <property type="reaction ID" value="UER00326"/>
</dbReference>
<comment type="cofactor">
    <cofactor evidence="1 12">
        <name>FAD</name>
        <dbReference type="ChEBI" id="CHEBI:57692"/>
    </cofactor>
</comment>
<keyword evidence="7 12" id="KW-0274">FAD</keyword>
<dbReference type="AlphaFoldDB" id="A0A4Y8WSG9"/>
<dbReference type="PANTHER" id="PTHR42716:SF2">
    <property type="entry name" value="L-ASPARTATE OXIDASE, CHLOROPLASTIC"/>
    <property type="match status" value="1"/>
</dbReference>
<dbReference type="GO" id="GO:0034628">
    <property type="term" value="P:'de novo' NAD+ biosynthetic process from L-aspartate"/>
    <property type="evidence" value="ECO:0007669"/>
    <property type="project" value="TreeGrafter"/>
</dbReference>
<dbReference type="RefSeq" id="WP_134849354.1">
    <property type="nucleotide sequence ID" value="NZ_CP197400.1"/>
</dbReference>
<dbReference type="Pfam" id="PF02910">
    <property type="entry name" value="Succ_DH_flav_C"/>
    <property type="match status" value="1"/>
</dbReference>
<dbReference type="InterPro" id="IPR036188">
    <property type="entry name" value="FAD/NAD-bd_sf"/>
</dbReference>
<dbReference type="SUPFAM" id="SSF56425">
    <property type="entry name" value="Succinate dehydrogenase/fumarate reductase flavoprotein, catalytic domain"/>
    <property type="match status" value="1"/>
</dbReference>
<dbReference type="OrthoDB" id="9806724at2"/>
<comment type="pathway">
    <text evidence="2 12">Cofactor biosynthesis; NAD(+) biosynthesis; iminoaspartate from L-aspartate (oxidase route): step 1/1.</text>
</comment>
<organism evidence="15 16">
    <name type="scientific">Porphyromonas levii</name>
    <dbReference type="NCBI Taxonomy" id="28114"/>
    <lineage>
        <taxon>Bacteria</taxon>
        <taxon>Pseudomonadati</taxon>
        <taxon>Bacteroidota</taxon>
        <taxon>Bacteroidia</taxon>
        <taxon>Bacteroidales</taxon>
        <taxon>Porphyromonadaceae</taxon>
        <taxon>Porphyromonas</taxon>
    </lineage>
</organism>
<protein>
    <recommendedName>
        <fullName evidence="4 10">L-aspartate oxidase</fullName>
        <ecNumber evidence="4 10">1.4.3.16</ecNumber>
    </recommendedName>
</protein>
<dbReference type="EMBL" id="SPNC01000002">
    <property type="protein sequence ID" value="TFH97423.1"/>
    <property type="molecule type" value="Genomic_DNA"/>
</dbReference>
<comment type="similarity">
    <text evidence="3 12">Belongs to the FAD-dependent oxidoreductase 2 family. NadB subfamily.</text>
</comment>
<evidence type="ECO:0000256" key="9">
    <source>
        <dbReference type="ARBA" id="ARBA00048305"/>
    </source>
</evidence>
<dbReference type="InterPro" id="IPR003953">
    <property type="entry name" value="FAD-dep_OxRdtase_2_FAD-bd"/>
</dbReference>
<dbReference type="Pfam" id="PF00890">
    <property type="entry name" value="FAD_binding_2"/>
    <property type="match status" value="1"/>
</dbReference>
<evidence type="ECO:0000259" key="14">
    <source>
        <dbReference type="Pfam" id="PF02910"/>
    </source>
</evidence>
<comment type="catalytic activity">
    <reaction evidence="9">
        <text>L-aspartate + O2 = iminosuccinate + H2O2</text>
        <dbReference type="Rhea" id="RHEA:25876"/>
        <dbReference type="ChEBI" id="CHEBI:15379"/>
        <dbReference type="ChEBI" id="CHEBI:16240"/>
        <dbReference type="ChEBI" id="CHEBI:29991"/>
        <dbReference type="ChEBI" id="CHEBI:77875"/>
        <dbReference type="EC" id="1.4.3.16"/>
    </reaction>
    <physiologicalReaction direction="left-to-right" evidence="9">
        <dbReference type="Rhea" id="RHEA:25877"/>
    </physiologicalReaction>
</comment>
<dbReference type="InterPro" id="IPR037099">
    <property type="entry name" value="Fum_R/Succ_DH_flav-like_C_sf"/>
</dbReference>
<comment type="subcellular location">
    <subcellularLocation>
        <location evidence="12">Cytoplasm</location>
    </subcellularLocation>
</comment>
<keyword evidence="6 12" id="KW-0662">Pyridine nucleotide biosynthesis</keyword>
<dbReference type="Proteomes" id="UP000297225">
    <property type="component" value="Unassembled WGS sequence"/>
</dbReference>
<dbReference type="InterPro" id="IPR027477">
    <property type="entry name" value="Succ_DH/fumarate_Rdtase_cat_sf"/>
</dbReference>
<dbReference type="NCBIfam" id="TIGR00551">
    <property type="entry name" value="nadB"/>
    <property type="match status" value="1"/>
</dbReference>
<evidence type="ECO:0000256" key="5">
    <source>
        <dbReference type="ARBA" id="ARBA00022630"/>
    </source>
</evidence>
<evidence type="ECO:0000256" key="3">
    <source>
        <dbReference type="ARBA" id="ARBA00008562"/>
    </source>
</evidence>
<keyword evidence="8 12" id="KW-0560">Oxidoreductase</keyword>
<feature type="domain" description="FAD-dependent oxidoreductase 2 FAD-binding" evidence="13">
    <location>
        <begin position="7"/>
        <end position="377"/>
    </location>
</feature>
<keyword evidence="16" id="KW-1185">Reference proteome</keyword>
<dbReference type="PRINTS" id="PR00368">
    <property type="entry name" value="FADPNR"/>
</dbReference>
<comment type="function">
    <text evidence="12">Catalyzes the oxidation of L-aspartate to iminoaspartate.</text>
</comment>
<feature type="domain" description="Fumarate reductase/succinate dehydrogenase flavoprotein-like C-terminal" evidence="14">
    <location>
        <begin position="432"/>
        <end position="524"/>
    </location>
</feature>
<dbReference type="FunFam" id="3.90.700.10:FF:000002">
    <property type="entry name" value="L-aspartate oxidase"/>
    <property type="match status" value="1"/>
</dbReference>
<dbReference type="GO" id="GO:0008734">
    <property type="term" value="F:L-aspartate oxidase activity"/>
    <property type="evidence" value="ECO:0007669"/>
    <property type="project" value="UniProtKB-UniRule"/>
</dbReference>
<proteinExistence type="inferred from homology"/>
<evidence type="ECO:0000256" key="7">
    <source>
        <dbReference type="ARBA" id="ARBA00022827"/>
    </source>
</evidence>
<dbReference type="PIRSF" id="PIRSF000171">
    <property type="entry name" value="SDHA_APRA_LASPO"/>
    <property type="match status" value="1"/>
</dbReference>
<dbReference type="GO" id="GO:0005737">
    <property type="term" value="C:cytoplasm"/>
    <property type="evidence" value="ECO:0007669"/>
    <property type="project" value="UniProtKB-SubCell"/>
</dbReference>
<evidence type="ECO:0000256" key="1">
    <source>
        <dbReference type="ARBA" id="ARBA00001974"/>
    </source>
</evidence>
<dbReference type="Gene3D" id="3.90.700.10">
    <property type="entry name" value="Succinate dehydrogenase/fumarate reductase flavoprotein, catalytic domain"/>
    <property type="match status" value="1"/>
</dbReference>
<comment type="caution">
    <text evidence="15">The sequence shown here is derived from an EMBL/GenBank/DDBJ whole genome shotgun (WGS) entry which is preliminary data.</text>
</comment>
<reference evidence="15 16" key="1">
    <citation type="submission" date="2019-03" db="EMBL/GenBank/DDBJ databases">
        <title>Porphyromonas levii Isolated from the Uterus of Dairy Cows.</title>
        <authorList>
            <person name="Francis A.M."/>
        </authorList>
    </citation>
    <scope>NUCLEOTIDE SEQUENCE [LARGE SCALE GENOMIC DNA]</scope>
    <source>
        <strain evidence="15 16">AF5678</strain>
    </source>
</reference>
<evidence type="ECO:0000259" key="13">
    <source>
        <dbReference type="Pfam" id="PF00890"/>
    </source>
</evidence>
<evidence type="ECO:0000256" key="2">
    <source>
        <dbReference type="ARBA" id="ARBA00004950"/>
    </source>
</evidence>
<evidence type="ECO:0000256" key="4">
    <source>
        <dbReference type="ARBA" id="ARBA00012173"/>
    </source>
</evidence>
<dbReference type="STRING" id="1122973.GCA_000379925_00656"/>
<dbReference type="Gene3D" id="3.50.50.60">
    <property type="entry name" value="FAD/NAD(P)-binding domain"/>
    <property type="match status" value="1"/>
</dbReference>
<sequence>MKTYEYDYVVVGGGLAGINTAYHLSRLGRVALLSLATLEDSNSYFAQGGMAAVTAPSDSPSEHLEDTLVAGAGLCDLEAVRILTEKAPKRVDDLIGMGMQFDTKDGELELGLEGGHHQHRILHAGGDATGRQITTFMIKELATRENVDVFEEHALLELIVRDNHCYGIWVENIVRGEEEAFYAKSVVIATGGAAALYRPTTNPHTALGDGLSIAYQAGAVVRDMEFIQFHPTALHVKGAPAFLISEAVRGEGAYLLNPDGERFMLGRHPMAELAPRDVVAREIYSEMQKFDVESMTLSLKHLNADVIRKRFPSITAELASFGLDLTQEIPIAPAAHYTVGGLLVDLNGCTSIDGLYAVGEVASTGVMGANRLASNSLVECVVFSKNIAAHIEKCDYPFLPTEERALIPCKMEKSLTFRDQKWMEEHGNKLMKRLGKLLMKRAGIVRSAKKLNKALIEITDTMQQLEELVNASFAVRQVYNRYLVGNLIVLSAHSREESRGGHFRKDFPETLSEDLAYHTLIKDNRISKVKHGK</sequence>
<dbReference type="Gene3D" id="1.20.58.100">
    <property type="entry name" value="Fumarate reductase/succinate dehydrogenase flavoprotein-like, C-terminal domain"/>
    <property type="match status" value="1"/>
</dbReference>
<evidence type="ECO:0000256" key="12">
    <source>
        <dbReference type="RuleBase" id="RU362049"/>
    </source>
</evidence>
<gene>
    <name evidence="15" type="primary">nadB</name>
    <name evidence="15" type="ORF">E4P47_00250</name>
</gene>
<dbReference type="InterPro" id="IPR015939">
    <property type="entry name" value="Fum_Rdtase/Succ_DH_flav-like_C"/>
</dbReference>
<evidence type="ECO:0000256" key="11">
    <source>
        <dbReference type="PIRSR" id="PIRSR000171-1"/>
    </source>
</evidence>
<dbReference type="SUPFAM" id="SSF51905">
    <property type="entry name" value="FAD/NAD(P)-binding domain"/>
    <property type="match status" value="1"/>
</dbReference>
<feature type="active site" description="Proton acceptor" evidence="11">
    <location>
        <position position="276"/>
    </location>
</feature>
<evidence type="ECO:0000313" key="16">
    <source>
        <dbReference type="Proteomes" id="UP000297225"/>
    </source>
</evidence>
<dbReference type="SUPFAM" id="SSF46977">
    <property type="entry name" value="Succinate dehydrogenase/fumarate reductase flavoprotein C-terminal domain"/>
    <property type="match status" value="1"/>
</dbReference>
<dbReference type="EC" id="1.4.3.16" evidence="4 10"/>
<dbReference type="InterPro" id="IPR005288">
    <property type="entry name" value="NadB"/>
</dbReference>
<name>A0A4Y8WSG9_9PORP</name>
<evidence type="ECO:0000256" key="6">
    <source>
        <dbReference type="ARBA" id="ARBA00022642"/>
    </source>
</evidence>
<keyword evidence="5 12" id="KW-0285">Flavoprotein</keyword>
<dbReference type="PANTHER" id="PTHR42716">
    <property type="entry name" value="L-ASPARTATE OXIDASE"/>
    <property type="match status" value="1"/>
</dbReference>
<evidence type="ECO:0000313" key="15">
    <source>
        <dbReference type="EMBL" id="TFH97423.1"/>
    </source>
</evidence>
<evidence type="ECO:0000256" key="10">
    <source>
        <dbReference type="NCBIfam" id="TIGR00551"/>
    </source>
</evidence>
<evidence type="ECO:0000256" key="8">
    <source>
        <dbReference type="ARBA" id="ARBA00023002"/>
    </source>
</evidence>
<accession>A0A4Y8WSG9</accession>